<dbReference type="EMBL" id="MK072262">
    <property type="protein sequence ID" value="AYV81185.1"/>
    <property type="molecule type" value="Genomic_DNA"/>
</dbReference>
<feature type="region of interest" description="Disordered" evidence="1">
    <location>
        <begin position="1"/>
        <end position="29"/>
    </location>
</feature>
<accession>A0A3G5A1V8</accession>
<proteinExistence type="predicted"/>
<feature type="compositionally biased region" description="Basic residues" evidence="1">
    <location>
        <begin position="8"/>
        <end position="25"/>
    </location>
</feature>
<reference evidence="2" key="1">
    <citation type="submission" date="2018-10" db="EMBL/GenBank/DDBJ databases">
        <title>Hidden diversity of soil giant viruses.</title>
        <authorList>
            <person name="Schulz F."/>
            <person name="Alteio L."/>
            <person name="Goudeau D."/>
            <person name="Ryan E.M."/>
            <person name="Malmstrom R.R."/>
            <person name="Blanchard J."/>
            <person name="Woyke T."/>
        </authorList>
    </citation>
    <scope>NUCLEOTIDE SEQUENCE</scope>
    <source>
        <strain evidence="2">HAV1</strain>
    </source>
</reference>
<evidence type="ECO:0000313" key="2">
    <source>
        <dbReference type="EMBL" id="AYV81185.1"/>
    </source>
</evidence>
<gene>
    <name evidence="2" type="ORF">Harvfovirus20_4</name>
</gene>
<protein>
    <submittedName>
        <fullName evidence="2">Uncharacterized protein</fullName>
    </submittedName>
</protein>
<evidence type="ECO:0000256" key="1">
    <source>
        <dbReference type="SAM" id="MobiDB-lite"/>
    </source>
</evidence>
<name>A0A3G5A1V8_9VIRU</name>
<sequence>MPSEATIRRRQKRLQQKSRRSRVTNHSRSSDPVLRHSLEKIFLASCAALWIGYLSSDDIKTLALIWVGTSKTTTLLMSEGFWIPFWGFHAANLCSIPGIKRFGIRNIFSEDYYYIMCYYQRYLTSNILELNKIVNSILNIFRRLEERKLKHEEILRHLALSPRRCEQNCSKCVVHGIISQDFFWNINSDGGEYETVSTLETHERYCIICRNEVRDQTLLGSERFDSTTDFKAFTAKIIGKDERLLTTDNYSFD</sequence>
<organism evidence="2">
    <name type="scientific">Harvfovirus sp</name>
    <dbReference type="NCBI Taxonomy" id="2487768"/>
    <lineage>
        <taxon>Viruses</taxon>
        <taxon>Varidnaviria</taxon>
        <taxon>Bamfordvirae</taxon>
        <taxon>Nucleocytoviricota</taxon>
        <taxon>Megaviricetes</taxon>
        <taxon>Imitervirales</taxon>
        <taxon>Mimiviridae</taxon>
        <taxon>Klosneuvirinae</taxon>
    </lineage>
</organism>